<dbReference type="RefSeq" id="WP_242287127.1">
    <property type="nucleotide sequence ID" value="NZ_JAKKSL010000003.1"/>
</dbReference>
<evidence type="ECO:0000256" key="4">
    <source>
        <dbReference type="ARBA" id="ARBA00022989"/>
    </source>
</evidence>
<keyword evidence="8" id="KW-1185">Reference proteome</keyword>
<evidence type="ECO:0000313" key="8">
    <source>
        <dbReference type="Proteomes" id="UP001139646"/>
    </source>
</evidence>
<accession>A0ABS9X397</accession>
<evidence type="ECO:0000256" key="1">
    <source>
        <dbReference type="ARBA" id="ARBA00004651"/>
    </source>
</evidence>
<evidence type="ECO:0000256" key="2">
    <source>
        <dbReference type="ARBA" id="ARBA00022475"/>
    </source>
</evidence>
<dbReference type="Pfam" id="PF03788">
    <property type="entry name" value="LrgA"/>
    <property type="match status" value="1"/>
</dbReference>
<dbReference type="Proteomes" id="UP001139646">
    <property type="component" value="Unassembled WGS sequence"/>
</dbReference>
<keyword evidence="3 6" id="KW-0812">Transmembrane</keyword>
<feature type="transmembrane region" description="Helical" evidence="6">
    <location>
        <begin position="47"/>
        <end position="69"/>
    </location>
</feature>
<keyword evidence="2" id="KW-1003">Cell membrane</keyword>
<gene>
    <name evidence="7" type="ORF">L3081_16200</name>
</gene>
<evidence type="ECO:0000256" key="3">
    <source>
        <dbReference type="ARBA" id="ARBA00022692"/>
    </source>
</evidence>
<feature type="transmembrane region" description="Helical" evidence="6">
    <location>
        <begin position="20"/>
        <end position="40"/>
    </location>
</feature>
<protein>
    <submittedName>
        <fullName evidence="7">CidA/LrgA family protein</fullName>
    </submittedName>
</protein>
<organism evidence="7 8">
    <name type="scientific">Colwellia maritima</name>
    <dbReference type="NCBI Taxonomy" id="2912588"/>
    <lineage>
        <taxon>Bacteria</taxon>
        <taxon>Pseudomonadati</taxon>
        <taxon>Pseudomonadota</taxon>
        <taxon>Gammaproteobacteria</taxon>
        <taxon>Alteromonadales</taxon>
        <taxon>Colwelliaceae</taxon>
        <taxon>Colwellia</taxon>
    </lineage>
</organism>
<evidence type="ECO:0000313" key="7">
    <source>
        <dbReference type="EMBL" id="MCI2284649.1"/>
    </source>
</evidence>
<dbReference type="InterPro" id="IPR005538">
    <property type="entry name" value="LrgA/CidA"/>
</dbReference>
<evidence type="ECO:0000256" key="5">
    <source>
        <dbReference type="ARBA" id="ARBA00023136"/>
    </source>
</evidence>
<evidence type="ECO:0000256" key="6">
    <source>
        <dbReference type="SAM" id="Phobius"/>
    </source>
</evidence>
<keyword evidence="4 6" id="KW-1133">Transmembrane helix</keyword>
<reference evidence="7" key="1">
    <citation type="submission" date="2022-01" db="EMBL/GenBank/DDBJ databases">
        <title>Colwellia maritima, isolated from seawater.</title>
        <authorList>
            <person name="Kristyanto S."/>
            <person name="Jung J."/>
            <person name="Jeon C.O."/>
        </authorList>
    </citation>
    <scope>NUCLEOTIDE SEQUENCE</scope>
    <source>
        <strain evidence="7">MSW7</strain>
    </source>
</reference>
<dbReference type="EMBL" id="JAKKSL010000003">
    <property type="protein sequence ID" value="MCI2284649.1"/>
    <property type="molecule type" value="Genomic_DNA"/>
</dbReference>
<comment type="subcellular location">
    <subcellularLocation>
        <location evidence="1">Cell membrane</location>
        <topology evidence="1">Multi-pass membrane protein</topology>
    </subcellularLocation>
</comment>
<comment type="caution">
    <text evidence="7">The sequence shown here is derived from an EMBL/GenBank/DDBJ whole genome shotgun (WGS) entry which is preliminary data.</text>
</comment>
<sequence length="89" mass="9897">MFAFTDGRLAPDKVHQANQWGINHMGVCFIPAAVGVINHFELIKNHGYSIVAIIFFTTFFLITFVGILAEKYLSTKPTELDPTPDNKGV</sequence>
<proteinExistence type="predicted"/>
<name>A0ABS9X397_9GAMM</name>
<keyword evidence="5 6" id="KW-0472">Membrane</keyword>